<evidence type="ECO:0000256" key="5">
    <source>
        <dbReference type="ARBA" id="ARBA00022747"/>
    </source>
</evidence>
<comment type="caution">
    <text evidence="8">The sequence shown here is derived from an EMBL/GenBank/DDBJ whole genome shotgun (WGS) entry which is preliminary data.</text>
</comment>
<dbReference type="EC" id="2.1.1.72" evidence="1"/>
<dbReference type="GO" id="GO:0009307">
    <property type="term" value="P:DNA restriction-modification system"/>
    <property type="evidence" value="ECO:0007669"/>
    <property type="project" value="UniProtKB-KW"/>
</dbReference>
<keyword evidence="5" id="KW-0680">Restriction system</keyword>
<dbReference type="InterPro" id="IPR029063">
    <property type="entry name" value="SAM-dependent_MTases_sf"/>
</dbReference>
<keyword evidence="2" id="KW-0489">Methyltransferase</keyword>
<evidence type="ECO:0000256" key="6">
    <source>
        <dbReference type="ARBA" id="ARBA00047942"/>
    </source>
</evidence>
<organism evidence="8">
    <name type="scientific">marine sediment metagenome</name>
    <dbReference type="NCBI Taxonomy" id="412755"/>
    <lineage>
        <taxon>unclassified sequences</taxon>
        <taxon>metagenomes</taxon>
        <taxon>ecological metagenomes</taxon>
    </lineage>
</organism>
<evidence type="ECO:0000259" key="7">
    <source>
        <dbReference type="Pfam" id="PF02384"/>
    </source>
</evidence>
<dbReference type="GO" id="GO:0003677">
    <property type="term" value="F:DNA binding"/>
    <property type="evidence" value="ECO:0007669"/>
    <property type="project" value="InterPro"/>
</dbReference>
<dbReference type="GO" id="GO:0008170">
    <property type="term" value="F:N-methyltransferase activity"/>
    <property type="evidence" value="ECO:0007669"/>
    <property type="project" value="InterPro"/>
</dbReference>
<dbReference type="Pfam" id="PF02384">
    <property type="entry name" value="N6_Mtase"/>
    <property type="match status" value="1"/>
</dbReference>
<proteinExistence type="predicted"/>
<feature type="non-terminal residue" evidence="8">
    <location>
        <position position="1"/>
    </location>
</feature>
<dbReference type="GO" id="GO:0009007">
    <property type="term" value="F:site-specific DNA-methyltransferase (adenine-specific) activity"/>
    <property type="evidence" value="ECO:0007669"/>
    <property type="project" value="UniProtKB-EC"/>
</dbReference>
<comment type="catalytic activity">
    <reaction evidence="6">
        <text>a 2'-deoxyadenosine in DNA + S-adenosyl-L-methionine = an N(6)-methyl-2'-deoxyadenosine in DNA + S-adenosyl-L-homocysteine + H(+)</text>
        <dbReference type="Rhea" id="RHEA:15197"/>
        <dbReference type="Rhea" id="RHEA-COMP:12418"/>
        <dbReference type="Rhea" id="RHEA-COMP:12419"/>
        <dbReference type="ChEBI" id="CHEBI:15378"/>
        <dbReference type="ChEBI" id="CHEBI:57856"/>
        <dbReference type="ChEBI" id="CHEBI:59789"/>
        <dbReference type="ChEBI" id="CHEBI:90615"/>
        <dbReference type="ChEBI" id="CHEBI:90616"/>
        <dbReference type="EC" id="2.1.1.72"/>
    </reaction>
</comment>
<feature type="domain" description="DNA methylase adenine-specific" evidence="7">
    <location>
        <begin position="1"/>
        <end position="131"/>
    </location>
</feature>
<dbReference type="InterPro" id="IPR003356">
    <property type="entry name" value="DNA_methylase_A-5"/>
</dbReference>
<sequence length="175" mass="20093">FDPACGTGGMLSVADEYLHELNPDGQLELFGQEYTDESYAICGSDMMIKGQSLENIKFDDSFTKDGFSNSKFDYMLANPPFGLEWKPEEEFIRKEYDQQGHDGRFGVGLPRINDGSFLFLQHMISKMKPEGSRIGNYTPKLTCQQYITLLEIITCWIKTFLCYFLTSRPAFKREI</sequence>
<dbReference type="GO" id="GO:0032259">
    <property type="term" value="P:methylation"/>
    <property type="evidence" value="ECO:0007669"/>
    <property type="project" value="UniProtKB-KW"/>
</dbReference>
<dbReference type="AlphaFoldDB" id="X1QFL9"/>
<dbReference type="PANTHER" id="PTHR42933:SF3">
    <property type="entry name" value="TYPE I RESTRICTION ENZYME MJAVIII METHYLASE SUBUNIT"/>
    <property type="match status" value="1"/>
</dbReference>
<evidence type="ECO:0000256" key="3">
    <source>
        <dbReference type="ARBA" id="ARBA00022679"/>
    </source>
</evidence>
<evidence type="ECO:0000256" key="1">
    <source>
        <dbReference type="ARBA" id="ARBA00011900"/>
    </source>
</evidence>
<dbReference type="PROSITE" id="PS00092">
    <property type="entry name" value="N6_MTASE"/>
    <property type="match status" value="1"/>
</dbReference>
<accession>X1QFL9</accession>
<evidence type="ECO:0000256" key="2">
    <source>
        <dbReference type="ARBA" id="ARBA00022603"/>
    </source>
</evidence>
<dbReference type="InterPro" id="IPR051537">
    <property type="entry name" value="DNA_Adenine_Mtase"/>
</dbReference>
<evidence type="ECO:0000313" key="8">
    <source>
        <dbReference type="EMBL" id="GAI49835.1"/>
    </source>
</evidence>
<evidence type="ECO:0000256" key="4">
    <source>
        <dbReference type="ARBA" id="ARBA00022691"/>
    </source>
</evidence>
<name>X1QFL9_9ZZZZ</name>
<dbReference type="SUPFAM" id="SSF53335">
    <property type="entry name" value="S-adenosyl-L-methionine-dependent methyltransferases"/>
    <property type="match status" value="1"/>
</dbReference>
<protein>
    <recommendedName>
        <fullName evidence="1">site-specific DNA-methyltransferase (adenine-specific)</fullName>
        <ecNumber evidence="1">2.1.1.72</ecNumber>
    </recommendedName>
</protein>
<dbReference type="PANTHER" id="PTHR42933">
    <property type="entry name" value="SLR6095 PROTEIN"/>
    <property type="match status" value="1"/>
</dbReference>
<keyword evidence="3" id="KW-0808">Transferase</keyword>
<dbReference type="InterPro" id="IPR002052">
    <property type="entry name" value="DNA_methylase_N6_adenine_CS"/>
</dbReference>
<keyword evidence="4" id="KW-0949">S-adenosyl-L-methionine</keyword>
<dbReference type="Gene3D" id="3.40.50.150">
    <property type="entry name" value="Vaccinia Virus protein VP39"/>
    <property type="match status" value="1"/>
</dbReference>
<reference evidence="8" key="1">
    <citation type="journal article" date="2014" name="Front. Microbiol.">
        <title>High frequency of phylogenetically diverse reductive dehalogenase-homologous genes in deep subseafloor sedimentary metagenomes.</title>
        <authorList>
            <person name="Kawai M."/>
            <person name="Futagami T."/>
            <person name="Toyoda A."/>
            <person name="Takaki Y."/>
            <person name="Nishi S."/>
            <person name="Hori S."/>
            <person name="Arai W."/>
            <person name="Tsubouchi T."/>
            <person name="Morono Y."/>
            <person name="Uchiyama I."/>
            <person name="Ito T."/>
            <person name="Fujiyama A."/>
            <person name="Inagaki F."/>
            <person name="Takami H."/>
        </authorList>
    </citation>
    <scope>NUCLEOTIDE SEQUENCE</scope>
    <source>
        <strain evidence="8">Expedition CK06-06</strain>
    </source>
</reference>
<dbReference type="EMBL" id="BARV01040000">
    <property type="protein sequence ID" value="GAI49835.1"/>
    <property type="molecule type" value="Genomic_DNA"/>
</dbReference>
<gene>
    <name evidence="8" type="ORF">S06H3_61111</name>
</gene>
<feature type="non-terminal residue" evidence="8">
    <location>
        <position position="175"/>
    </location>
</feature>